<organism evidence="1 2">
    <name type="scientific">Sporanaerobium hydrogeniformans</name>
    <dbReference type="NCBI Taxonomy" id="3072179"/>
    <lineage>
        <taxon>Bacteria</taxon>
        <taxon>Bacillati</taxon>
        <taxon>Bacillota</taxon>
        <taxon>Clostridia</taxon>
        <taxon>Lachnospirales</taxon>
        <taxon>Lachnospiraceae</taxon>
        <taxon>Sporanaerobium</taxon>
    </lineage>
</organism>
<dbReference type="EMBL" id="PEDL01000003">
    <property type="protein sequence ID" value="PHV71430.1"/>
    <property type="molecule type" value="Genomic_DNA"/>
</dbReference>
<evidence type="ECO:0000313" key="1">
    <source>
        <dbReference type="EMBL" id="PHV71430.1"/>
    </source>
</evidence>
<name>A0AC61DE53_9FIRM</name>
<sequence>MYKNHLESYNSLKDDFFIAKRNTTLNIERNYFYFLEFSENVIDIREQYPLFPLQETLLITKELGIQHPKHPKTQEPIVMTTDFLITIKDAEAEVRDIVRTFKYKKELLKKRVLEKFEIEVNTGKLQEGHS</sequence>
<keyword evidence="2" id="KW-1185">Reference proteome</keyword>
<accession>A0AC61DE53</accession>
<reference evidence="1" key="1">
    <citation type="submission" date="2017-10" db="EMBL/GenBank/DDBJ databases">
        <title>Genome sequence of cellulolytic Lachnospiraceae bacterium XHS1971 isolated from hotspring sediment.</title>
        <authorList>
            <person name="Vasudevan G."/>
            <person name="Joshi A.J."/>
            <person name="Hivarkar S."/>
            <person name="Lanjekar V.B."/>
            <person name="Dhakephalkar P.K."/>
            <person name="Dagar S."/>
        </authorList>
    </citation>
    <scope>NUCLEOTIDE SEQUENCE</scope>
    <source>
        <strain evidence="1">XHS1971</strain>
    </source>
</reference>
<proteinExistence type="predicted"/>
<comment type="caution">
    <text evidence="1">The sequence shown here is derived from an EMBL/GenBank/DDBJ whole genome shotgun (WGS) entry which is preliminary data.</text>
</comment>
<protein>
    <submittedName>
        <fullName evidence="1">Uncharacterized protein</fullName>
    </submittedName>
</protein>
<evidence type="ECO:0000313" key="2">
    <source>
        <dbReference type="Proteomes" id="UP000224460"/>
    </source>
</evidence>
<gene>
    <name evidence="1" type="ORF">CS063_05110</name>
</gene>
<dbReference type="Proteomes" id="UP000224460">
    <property type="component" value="Unassembled WGS sequence"/>
</dbReference>